<evidence type="ECO:0000313" key="2">
    <source>
        <dbReference type="Proteomes" id="UP001341136"/>
    </source>
</evidence>
<protein>
    <submittedName>
        <fullName evidence="1">Uncharacterized protein</fullName>
    </submittedName>
</protein>
<organism evidence="1 2">
    <name type="scientific">Shouchella rhizosphaerae</name>
    <dbReference type="NCBI Taxonomy" id="866786"/>
    <lineage>
        <taxon>Bacteria</taxon>
        <taxon>Bacillati</taxon>
        <taxon>Bacillota</taxon>
        <taxon>Bacilli</taxon>
        <taxon>Bacillales</taxon>
        <taxon>Bacillaceae</taxon>
        <taxon>Shouchella</taxon>
    </lineage>
</organism>
<reference evidence="1 2" key="1">
    <citation type="submission" date="2024-01" db="EMBL/GenBank/DDBJ databases">
        <title>Culturomics analysis of mouse respiratory tract.</title>
        <authorList>
            <person name="Phillips A.M."/>
            <person name="Collette N.M."/>
            <person name="Mageeney C.M."/>
            <person name="Sinha A."/>
            <person name="Hern K.E."/>
            <person name="Arkin A.P."/>
            <person name="Williams K.P."/>
            <person name="Branda S."/>
        </authorList>
    </citation>
    <scope>NUCLEOTIDE SEQUENCE [LARGE SCALE GENOMIC DNA]</scope>
    <source>
        <strain evidence="1 2">CP20</strain>
    </source>
</reference>
<dbReference type="RefSeq" id="WP_338465449.1">
    <property type="nucleotide sequence ID" value="NZ_CP144921.1"/>
</dbReference>
<keyword evidence="2" id="KW-1185">Reference proteome</keyword>
<dbReference type="Proteomes" id="UP001341136">
    <property type="component" value="Chromosome"/>
</dbReference>
<name>A0ABZ2CX66_9BACI</name>
<accession>A0ABZ2CX66</accession>
<proteinExistence type="predicted"/>
<evidence type="ECO:0000313" key="1">
    <source>
        <dbReference type="EMBL" id="WWA31665.1"/>
    </source>
</evidence>
<gene>
    <name evidence="1" type="ORF">V5G21_07605</name>
</gene>
<sequence>MKRIIAMIVIVCFIFVPFVDGVKAETPTPIETQGKPGTAT</sequence>
<dbReference type="EMBL" id="CP144921">
    <property type="protein sequence ID" value="WWA31665.1"/>
    <property type="molecule type" value="Genomic_DNA"/>
</dbReference>